<evidence type="ECO:0000313" key="1">
    <source>
        <dbReference type="EMBL" id="TGX99513.1"/>
    </source>
</evidence>
<dbReference type="EMBL" id="SRZB01000007">
    <property type="protein sequence ID" value="TGX99513.1"/>
    <property type="molecule type" value="Genomic_DNA"/>
</dbReference>
<protein>
    <submittedName>
        <fullName evidence="1">Sigma-70 family RNA polymerase sigma factor</fullName>
    </submittedName>
</protein>
<gene>
    <name evidence="1" type="ORF">E5357_05465</name>
</gene>
<comment type="caution">
    <text evidence="1">The sequence shown here is derived from an EMBL/GenBank/DDBJ whole genome shotgun (WGS) entry which is preliminary data.</text>
</comment>
<dbReference type="Proteomes" id="UP000307720">
    <property type="component" value="Unassembled WGS sequence"/>
</dbReference>
<keyword evidence="2" id="KW-1185">Reference proteome</keyword>
<name>A0AC61R054_9FIRM</name>
<sequence length="173" mass="20709">MKNERFTEVYKRYNRLIIKIAYDSLKDGFAAEEICQQVFVSFYENMEKISEEHMKGWLIVAARNALIDYVRKQKSRSGKVFWLYGVEESLTTEDNAEHVVERVMQSQLSFQILQDLRKKNQEWYEIVMAICVYGMRLGDAAKHLQMTPQVLSAKLYRAKKYIRDKYQREYHQN</sequence>
<accession>A0AC61R054</accession>
<proteinExistence type="predicted"/>
<organism evidence="1 2">
    <name type="scientific">Hominisplanchenecus murintestinalis</name>
    <dbReference type="NCBI Taxonomy" id="2941517"/>
    <lineage>
        <taxon>Bacteria</taxon>
        <taxon>Bacillati</taxon>
        <taxon>Bacillota</taxon>
        <taxon>Clostridia</taxon>
        <taxon>Lachnospirales</taxon>
        <taxon>Lachnospiraceae</taxon>
        <taxon>Hominisplanchenecus</taxon>
    </lineage>
</organism>
<reference evidence="1" key="1">
    <citation type="submission" date="2019-04" db="EMBL/GenBank/DDBJ databases">
        <title>Microbes associate with the intestines of laboratory mice.</title>
        <authorList>
            <person name="Navarre W."/>
            <person name="Wong E."/>
            <person name="Huang K."/>
            <person name="Tropini C."/>
            <person name="Ng K."/>
            <person name="Yu B."/>
        </authorList>
    </citation>
    <scope>NUCLEOTIDE SEQUENCE</scope>
    <source>
        <strain evidence="1">NM72_1-8</strain>
    </source>
</reference>
<evidence type="ECO:0000313" key="2">
    <source>
        <dbReference type="Proteomes" id="UP000307720"/>
    </source>
</evidence>